<dbReference type="InterPro" id="IPR027417">
    <property type="entry name" value="P-loop_NTPase"/>
</dbReference>
<comment type="caution">
    <text evidence="1">The sequence shown here is derived from an EMBL/GenBank/DDBJ whole genome shotgun (WGS) entry which is preliminary data.</text>
</comment>
<evidence type="ECO:0000313" key="2">
    <source>
        <dbReference type="Proteomes" id="UP000284689"/>
    </source>
</evidence>
<dbReference type="Proteomes" id="UP000284689">
    <property type="component" value="Unassembled WGS sequence"/>
</dbReference>
<evidence type="ECO:0000313" key="1">
    <source>
        <dbReference type="EMBL" id="RHD50693.1"/>
    </source>
</evidence>
<protein>
    <submittedName>
        <fullName evidence="1">Uncharacterized protein</fullName>
    </submittedName>
</protein>
<dbReference type="Gene3D" id="1.10.10.60">
    <property type="entry name" value="Homeodomain-like"/>
    <property type="match status" value="1"/>
</dbReference>
<dbReference type="AlphaFoldDB" id="A0A414FN80"/>
<name>A0A414FN80_9BACE</name>
<proteinExistence type="predicted"/>
<dbReference type="RefSeq" id="WP_122264343.1">
    <property type="nucleotide sequence ID" value="NZ_CAXYLJ010000041.1"/>
</dbReference>
<sequence length="433" mass="48726">MNSLLKNIIEKSATVILIYAGKRLIDKGIIWWDERKKKKEAIPADHTAEKSDKTIIPVSMKEIIERNKGQSAASLPRGLFAPGELHVICAQTGMGKSIFAVEMGLAMAGGKESEPYAIVKSILGDKWDTMKQRVEYLDGENGEDELYERYGRGDVNYPVTFTVVPSGEISSIDDLEKYIRQRAEESKYREDRTIIIDHPGCYDGSDNPHRMQKFYKSLKSIIVNYRQGGHCLTVFVLSFVNTDKPWKPVYSEDIISTKELKNIAHTIVALCPCRKGGEYRFLKVVKSRSGEKNEEVPVLKISKEGGLFLHFVGRMNEKDALPLPVKSRKTPVTSPDLEQDIFEVTGTSVASSESVLQDEKPETVEEVTGFAVEPDKRKKVTPGKLQRMKQMYKEGLKQGEIAKALGLCRKTVNKHLQCINREEPQCNLLPLSC</sequence>
<dbReference type="Gene3D" id="3.40.50.300">
    <property type="entry name" value="P-loop containing nucleotide triphosphate hydrolases"/>
    <property type="match status" value="1"/>
</dbReference>
<gene>
    <name evidence="1" type="ORF">DW794_06705</name>
</gene>
<accession>A0A414FN80</accession>
<dbReference type="Pfam" id="PF13481">
    <property type="entry name" value="AAA_25"/>
    <property type="match status" value="1"/>
</dbReference>
<dbReference type="SUPFAM" id="SSF52540">
    <property type="entry name" value="P-loop containing nucleoside triphosphate hydrolases"/>
    <property type="match status" value="1"/>
</dbReference>
<organism evidence="1 2">
    <name type="scientific">Bacteroides caccae</name>
    <dbReference type="NCBI Taxonomy" id="47678"/>
    <lineage>
        <taxon>Bacteria</taxon>
        <taxon>Pseudomonadati</taxon>
        <taxon>Bacteroidota</taxon>
        <taxon>Bacteroidia</taxon>
        <taxon>Bacteroidales</taxon>
        <taxon>Bacteroidaceae</taxon>
        <taxon>Bacteroides</taxon>
    </lineage>
</organism>
<dbReference type="EMBL" id="QSJD01000007">
    <property type="protein sequence ID" value="RHD50693.1"/>
    <property type="molecule type" value="Genomic_DNA"/>
</dbReference>
<reference evidence="1 2" key="1">
    <citation type="submission" date="2018-08" db="EMBL/GenBank/DDBJ databases">
        <title>A genome reference for cultivated species of the human gut microbiota.</title>
        <authorList>
            <person name="Zou Y."/>
            <person name="Xue W."/>
            <person name="Luo G."/>
        </authorList>
    </citation>
    <scope>NUCLEOTIDE SEQUENCE [LARGE SCALE GENOMIC DNA]</scope>
    <source>
        <strain evidence="1 2">AM31-16AC</strain>
    </source>
</reference>